<dbReference type="PANTHER" id="PTHR43166">
    <property type="entry name" value="AMINO ACID IMPORT ATP-BINDING PROTEIN"/>
    <property type="match status" value="1"/>
</dbReference>
<keyword evidence="6" id="KW-1278">Translocase</keyword>
<dbReference type="CDD" id="cd03256">
    <property type="entry name" value="ABC_PhnC_transporter"/>
    <property type="match status" value="1"/>
</dbReference>
<keyword evidence="3" id="KW-0547">Nucleotide-binding</keyword>
<dbReference type="InterPro" id="IPR012693">
    <property type="entry name" value="ABC_transpr_PhnC"/>
</dbReference>
<dbReference type="PROSITE" id="PS00211">
    <property type="entry name" value="ABC_TRANSPORTER_1"/>
    <property type="match status" value="1"/>
</dbReference>
<comment type="caution">
    <text evidence="9">The sequence shown here is derived from an EMBL/GenBank/DDBJ whole genome shotgun (WGS) entry which is preliminary data.</text>
</comment>
<evidence type="ECO:0000256" key="1">
    <source>
        <dbReference type="ARBA" id="ARBA00022448"/>
    </source>
</evidence>
<dbReference type="PANTHER" id="PTHR43166:SF6">
    <property type="entry name" value="PHOSPHONATES IMPORT ATP-BINDING PROTEIN PHNC"/>
    <property type="match status" value="1"/>
</dbReference>
<dbReference type="GO" id="GO:0016887">
    <property type="term" value="F:ATP hydrolysis activity"/>
    <property type="evidence" value="ECO:0007669"/>
    <property type="project" value="InterPro"/>
</dbReference>
<dbReference type="SUPFAM" id="SSF52540">
    <property type="entry name" value="P-loop containing nucleoside triphosphate hydrolases"/>
    <property type="match status" value="1"/>
</dbReference>
<sequence length="257" mass="28381">MITFKKVSKTYPNGVKGLQNINLTINEGEFVSIIGLSGAGKSTLLRAVNQLVPITTGDIQVNGRSITQANKKELRAIRREIGLISQQFNLVKRSTVQKNVLSGRLGYYSTFKSIFGLFTKEDYERTVEALASVGLSDKLQTRSDELSGGQQQRVLIARALVQQAPIILADEPVASLDPVTTQKVMDDLRRINQEMAKTILINLHSIPLAREYSSRIIALKEGTVVFDGLPEALTDERLEKIYGKSIFEETAGNVSEN</sequence>
<organism evidence="9 10">
    <name type="scientific">Vagococcus allomyrinae</name>
    <dbReference type="NCBI Taxonomy" id="2794353"/>
    <lineage>
        <taxon>Bacteria</taxon>
        <taxon>Bacillati</taxon>
        <taxon>Bacillota</taxon>
        <taxon>Bacilli</taxon>
        <taxon>Lactobacillales</taxon>
        <taxon>Enterococcaceae</taxon>
        <taxon>Vagococcus</taxon>
    </lineage>
</organism>
<dbReference type="InterPro" id="IPR027417">
    <property type="entry name" value="P-loop_NTPase"/>
</dbReference>
<dbReference type="AlphaFoldDB" id="A0A940PCW1"/>
<keyword evidence="5" id="KW-0918">Phosphonate transport</keyword>
<dbReference type="Proteomes" id="UP000674938">
    <property type="component" value="Unassembled WGS sequence"/>
</dbReference>
<dbReference type="Gene3D" id="3.40.50.300">
    <property type="entry name" value="P-loop containing nucleotide triphosphate hydrolases"/>
    <property type="match status" value="1"/>
</dbReference>
<dbReference type="GO" id="GO:0005524">
    <property type="term" value="F:ATP binding"/>
    <property type="evidence" value="ECO:0007669"/>
    <property type="project" value="UniProtKB-KW"/>
</dbReference>
<dbReference type="GO" id="GO:0015416">
    <property type="term" value="F:ABC-type phosphonate transporter activity"/>
    <property type="evidence" value="ECO:0007669"/>
    <property type="project" value="InterPro"/>
</dbReference>
<feature type="domain" description="ABC transporter" evidence="8">
    <location>
        <begin position="2"/>
        <end position="246"/>
    </location>
</feature>
<dbReference type="SMART" id="SM00382">
    <property type="entry name" value="AAA"/>
    <property type="match status" value="1"/>
</dbReference>
<dbReference type="InterPro" id="IPR003593">
    <property type="entry name" value="AAA+_ATPase"/>
</dbReference>
<gene>
    <name evidence="9" type="primary">phnC</name>
    <name evidence="9" type="ORF">I6N95_22255</name>
</gene>
<proteinExistence type="predicted"/>
<dbReference type="InterPro" id="IPR050086">
    <property type="entry name" value="MetN_ABC_transporter-like"/>
</dbReference>
<keyword evidence="2" id="KW-1003">Cell membrane</keyword>
<evidence type="ECO:0000256" key="6">
    <source>
        <dbReference type="ARBA" id="ARBA00022967"/>
    </source>
</evidence>
<keyword evidence="10" id="KW-1185">Reference proteome</keyword>
<evidence type="ECO:0000313" key="10">
    <source>
        <dbReference type="Proteomes" id="UP000674938"/>
    </source>
</evidence>
<evidence type="ECO:0000256" key="2">
    <source>
        <dbReference type="ARBA" id="ARBA00022475"/>
    </source>
</evidence>
<evidence type="ECO:0000313" key="9">
    <source>
        <dbReference type="EMBL" id="MBP1043756.1"/>
    </source>
</evidence>
<evidence type="ECO:0000256" key="3">
    <source>
        <dbReference type="ARBA" id="ARBA00022741"/>
    </source>
</evidence>
<reference evidence="9" key="1">
    <citation type="submission" date="2020-12" db="EMBL/GenBank/DDBJ databases">
        <title>Vagococcus allomyrinae sp. nov. and Enterococcus lavae sp. nov., isolated from the larvae of Allomyrina dichotoma.</title>
        <authorList>
            <person name="Lee S.D."/>
        </authorList>
    </citation>
    <scope>NUCLEOTIDE SEQUENCE</scope>
    <source>
        <strain evidence="9">BWB3-3</strain>
    </source>
</reference>
<evidence type="ECO:0000256" key="4">
    <source>
        <dbReference type="ARBA" id="ARBA00022840"/>
    </source>
</evidence>
<dbReference type="InterPro" id="IPR017871">
    <property type="entry name" value="ABC_transporter-like_CS"/>
</dbReference>
<dbReference type="NCBIfam" id="TIGR02315">
    <property type="entry name" value="ABC_phnC"/>
    <property type="match status" value="1"/>
</dbReference>
<dbReference type="Pfam" id="PF00005">
    <property type="entry name" value="ABC_tran"/>
    <property type="match status" value="1"/>
</dbReference>
<evidence type="ECO:0000259" key="8">
    <source>
        <dbReference type="PROSITE" id="PS50893"/>
    </source>
</evidence>
<dbReference type="RefSeq" id="WP_209531569.1">
    <property type="nucleotide sequence ID" value="NZ_JAEEGA010000019.1"/>
</dbReference>
<accession>A0A940PCW1</accession>
<dbReference type="PROSITE" id="PS50893">
    <property type="entry name" value="ABC_TRANSPORTER_2"/>
    <property type="match status" value="1"/>
</dbReference>
<dbReference type="GO" id="GO:0016020">
    <property type="term" value="C:membrane"/>
    <property type="evidence" value="ECO:0007669"/>
    <property type="project" value="InterPro"/>
</dbReference>
<name>A0A940PCW1_9ENTE</name>
<keyword evidence="7" id="KW-0472">Membrane</keyword>
<dbReference type="EMBL" id="JAEEGA010000019">
    <property type="protein sequence ID" value="MBP1043756.1"/>
    <property type="molecule type" value="Genomic_DNA"/>
</dbReference>
<dbReference type="InterPro" id="IPR003439">
    <property type="entry name" value="ABC_transporter-like_ATP-bd"/>
</dbReference>
<evidence type="ECO:0000256" key="5">
    <source>
        <dbReference type="ARBA" id="ARBA00022885"/>
    </source>
</evidence>
<keyword evidence="1" id="KW-0813">Transport</keyword>
<keyword evidence="4 9" id="KW-0067">ATP-binding</keyword>
<protein>
    <submittedName>
        <fullName evidence="9">Phosphonate ABC transporter ATP-binding protein</fullName>
    </submittedName>
</protein>
<evidence type="ECO:0000256" key="7">
    <source>
        <dbReference type="ARBA" id="ARBA00023136"/>
    </source>
</evidence>